<comment type="caution">
    <text evidence="12">The sequence shown here is derived from an EMBL/GenBank/DDBJ whole genome shotgun (WGS) entry which is preliminary data.</text>
</comment>
<keyword evidence="7" id="KW-0732">Signal</keyword>
<evidence type="ECO:0000256" key="2">
    <source>
        <dbReference type="ARBA" id="ARBA00008064"/>
    </source>
</evidence>
<dbReference type="GO" id="GO:0009297">
    <property type="term" value="P:pilus assembly"/>
    <property type="evidence" value="ECO:0007669"/>
    <property type="project" value="InterPro"/>
</dbReference>
<protein>
    <submittedName>
        <fullName evidence="12">Fimbrial biogenesis outer membrane usher protein</fullName>
    </submittedName>
</protein>
<evidence type="ECO:0000313" key="12">
    <source>
        <dbReference type="EMBL" id="HAT1586047.1"/>
    </source>
</evidence>
<dbReference type="Gene3D" id="2.60.40.2070">
    <property type="match status" value="1"/>
</dbReference>
<feature type="domain" description="PapC N-terminal" evidence="11">
    <location>
        <begin position="43"/>
        <end position="193"/>
    </location>
</feature>
<comment type="similarity">
    <text evidence="2">Belongs to the fimbrial export usher family.</text>
</comment>
<evidence type="ECO:0000256" key="6">
    <source>
        <dbReference type="ARBA" id="ARBA00022692"/>
    </source>
</evidence>
<gene>
    <name evidence="12" type="ORF">I8Y00_002394</name>
</gene>
<dbReference type="InterPro" id="IPR037224">
    <property type="entry name" value="PapC_N_sf"/>
</dbReference>
<proteinExistence type="inferred from homology"/>
<reference evidence="12" key="1">
    <citation type="journal article" date="2018" name="Genome Biol.">
        <title>SKESA: strategic k-mer extension for scrupulous assemblies.</title>
        <authorList>
            <person name="Souvorov A."/>
            <person name="Agarwala R."/>
            <person name="Lipman D.J."/>
        </authorList>
    </citation>
    <scope>NUCLEOTIDE SEQUENCE</scope>
    <source>
        <strain evidence="12">YDC697-2</strain>
    </source>
</reference>
<name>A0A8H9TVU5_9ENTR</name>
<dbReference type="InterPro" id="IPR042186">
    <property type="entry name" value="FimD_plug_dom"/>
</dbReference>
<dbReference type="Gene3D" id="2.60.40.3110">
    <property type="match status" value="1"/>
</dbReference>
<dbReference type="Pfam" id="PF13954">
    <property type="entry name" value="PapC_N"/>
    <property type="match status" value="1"/>
</dbReference>
<dbReference type="Pfam" id="PF13953">
    <property type="entry name" value="PapC_C"/>
    <property type="match status" value="1"/>
</dbReference>
<evidence type="ECO:0000256" key="5">
    <source>
        <dbReference type="ARBA" id="ARBA00022558"/>
    </source>
</evidence>
<keyword evidence="8" id="KW-0472">Membrane</keyword>
<dbReference type="Gene3D" id="2.60.40.2610">
    <property type="entry name" value="Outer membrane usher protein FimD, plug domain"/>
    <property type="match status" value="1"/>
</dbReference>
<dbReference type="PANTHER" id="PTHR30451">
    <property type="entry name" value="OUTER MEMBRANE USHER PROTEIN"/>
    <property type="match status" value="1"/>
</dbReference>
<dbReference type="InterPro" id="IPR025949">
    <property type="entry name" value="PapC-like_C"/>
</dbReference>
<dbReference type="Pfam" id="PF00577">
    <property type="entry name" value="Usher"/>
    <property type="match status" value="1"/>
</dbReference>
<evidence type="ECO:0000256" key="9">
    <source>
        <dbReference type="ARBA" id="ARBA00023237"/>
    </source>
</evidence>
<dbReference type="GO" id="GO:0015473">
    <property type="term" value="F:fimbrial usher porin activity"/>
    <property type="evidence" value="ECO:0007669"/>
    <property type="project" value="InterPro"/>
</dbReference>
<feature type="domain" description="PapC-like C-terminal" evidence="10">
    <location>
        <begin position="795"/>
        <end position="848"/>
    </location>
</feature>
<dbReference type="GO" id="GO:0009279">
    <property type="term" value="C:cell outer membrane"/>
    <property type="evidence" value="ECO:0007669"/>
    <property type="project" value="UniProtKB-SubCell"/>
</dbReference>
<evidence type="ECO:0000256" key="1">
    <source>
        <dbReference type="ARBA" id="ARBA00004571"/>
    </source>
</evidence>
<keyword evidence="4" id="KW-1134">Transmembrane beta strand</keyword>
<dbReference type="PANTHER" id="PTHR30451:SF21">
    <property type="entry name" value="FIMBRIAL USHER DOMAIN-CONTAINING PROTEIN YDET-RELATED"/>
    <property type="match status" value="1"/>
</dbReference>
<sequence length="871" mass="95905">MRELKPESSAINSLQVMVRLLLTAGFISAGCALPGYALAESGFEEAFLLKDKNGVSPEVFITRNAVSPGLKQVDIRVNDQLAENWEVLFVVNKEQLTVPCLTYSQLKMLGLKVSLYEGWITRDRDSATTASDAEPQQCEDLLQRIPASLIRYDDASQVLQITVPQEAVDRQRFAMISPLEWDEGVPSLRTAYRGYYYSSSLKGHSGNGGKTNDSTFRSAYISLNSVGTLGAWRFYSIDSFYRNPGKGWDSNHDRSYIARDIAALRSQFQAGEIYSRTSGYMTGTVPVSGVSLATSERMLLDNQFRYAPVIRGVARTNARLVVRQRGNIIYSNTLTPGPFAIDDLYSAQVGADLDVTVEESDGQFQVFRVPYTALPNMIRPGAFRYSATAGKYRSQNAGTEEPLLATGSLEYGFEHFTLNSSLLTSEDYQSLSTGLAWNIGNIGAFSTEVAYARHRETWNKDQSQEGSAVRFLYARYFDLTATSLQILGYQYRSKNYLDFSEFISRHSHTDIDGFEPGQSEWNRRKRSRVEMNVNQNLYDFGNLYLSLSQDRFYGTGRKSTSISGGTGTTIGPASVSLSWTHTRDSSINDNILSLSVSLPLGGYDERRSNYGSVNYGLTRDRDNRYSQSLGYSGSALDNAVSYSANVQRSSQRKYSESGSLGYNGSMANLSGGVSHSSDYNQYSAGMSGGVTLYSGGAILSPALGDTIAIVETPGASGIGVSGNNRARTDYFGHAVVTYLTPYRYNTVSLDTSGTENVELKESSRKVVPTPGAAVHLKFATRVGRRAMVEIRSARSVPLGAMVYLDGEKDEAGIVGNKGLTYLSGLDARQAQTLRVVWGEGQNEHCTFTVPAATEEQRKPENWHHKIVVDCR</sequence>
<keyword evidence="9" id="KW-0998">Cell outer membrane</keyword>
<dbReference type="InterPro" id="IPR025885">
    <property type="entry name" value="PapC_N"/>
</dbReference>
<evidence type="ECO:0000256" key="8">
    <source>
        <dbReference type="ARBA" id="ARBA00023136"/>
    </source>
</evidence>
<keyword evidence="5" id="KW-1029">Fimbrium biogenesis</keyword>
<dbReference type="InterPro" id="IPR000015">
    <property type="entry name" value="Fimb_usher"/>
</dbReference>
<dbReference type="Proteomes" id="UP000864563">
    <property type="component" value="Unassembled WGS sequence"/>
</dbReference>
<evidence type="ECO:0000256" key="7">
    <source>
        <dbReference type="ARBA" id="ARBA00022729"/>
    </source>
</evidence>
<dbReference type="EMBL" id="DACSDU010000008">
    <property type="protein sequence ID" value="HAT1586047.1"/>
    <property type="molecule type" value="Genomic_DNA"/>
</dbReference>
<accession>A0A8H9TVU5</accession>
<keyword evidence="3" id="KW-0813">Transport</keyword>
<dbReference type="Gene3D" id="3.10.20.410">
    <property type="match status" value="1"/>
</dbReference>
<keyword evidence="6" id="KW-0812">Transmembrane</keyword>
<comment type="subcellular location">
    <subcellularLocation>
        <location evidence="1">Cell outer membrane</location>
        <topology evidence="1">Multi-pass membrane protein</topology>
    </subcellularLocation>
</comment>
<organism evidence="12">
    <name type="scientific">Citrobacter farmeri</name>
    <dbReference type="NCBI Taxonomy" id="67824"/>
    <lineage>
        <taxon>Bacteria</taxon>
        <taxon>Pseudomonadati</taxon>
        <taxon>Pseudomonadota</taxon>
        <taxon>Gammaproteobacteria</taxon>
        <taxon>Enterobacterales</taxon>
        <taxon>Enterobacteriaceae</taxon>
        <taxon>Citrobacter</taxon>
    </lineage>
</organism>
<dbReference type="PROSITE" id="PS51257">
    <property type="entry name" value="PROKAR_LIPOPROTEIN"/>
    <property type="match status" value="1"/>
</dbReference>
<dbReference type="SUPFAM" id="SSF141729">
    <property type="entry name" value="FimD N-terminal domain-like"/>
    <property type="match status" value="1"/>
</dbReference>
<reference evidence="12" key="2">
    <citation type="submission" date="2020-11" db="EMBL/GenBank/DDBJ databases">
        <authorList>
            <consortium name="NCBI Pathogen Detection Project"/>
        </authorList>
    </citation>
    <scope>NUCLEOTIDE SEQUENCE</scope>
    <source>
        <strain evidence="12">YDC697-2</strain>
    </source>
</reference>
<evidence type="ECO:0000259" key="11">
    <source>
        <dbReference type="Pfam" id="PF13954"/>
    </source>
</evidence>
<dbReference type="InterPro" id="IPR043142">
    <property type="entry name" value="PapC-like_C_sf"/>
</dbReference>
<dbReference type="AlphaFoldDB" id="A0A8H9TVU5"/>
<dbReference type="RefSeq" id="WP_174349297.1">
    <property type="nucleotide sequence ID" value="NZ_JAAMQE010000001.1"/>
</dbReference>
<evidence type="ECO:0000256" key="3">
    <source>
        <dbReference type="ARBA" id="ARBA00022448"/>
    </source>
</evidence>
<evidence type="ECO:0000256" key="4">
    <source>
        <dbReference type="ARBA" id="ARBA00022452"/>
    </source>
</evidence>
<evidence type="ECO:0000259" key="10">
    <source>
        <dbReference type="Pfam" id="PF13953"/>
    </source>
</evidence>